<reference evidence="19" key="2">
    <citation type="journal article" date="2023" name="Microbiol Resour">
        <title>Decontamination and Annotation of the Draft Genome Sequence of the Oomycete Lagenidium giganteum ARSEF 373.</title>
        <authorList>
            <person name="Morgan W.R."/>
            <person name="Tartar A."/>
        </authorList>
    </citation>
    <scope>NUCLEOTIDE SEQUENCE</scope>
    <source>
        <strain evidence="19">ARSEF 373</strain>
    </source>
</reference>
<keyword evidence="20" id="KW-1185">Reference proteome</keyword>
<feature type="transmembrane region" description="Helical" evidence="14">
    <location>
        <begin position="27"/>
        <end position="47"/>
    </location>
</feature>
<feature type="transmembrane region" description="Helical" evidence="14">
    <location>
        <begin position="135"/>
        <end position="157"/>
    </location>
</feature>
<dbReference type="Pfam" id="PF21014">
    <property type="entry name" value="Slowpoke_C"/>
    <property type="match status" value="1"/>
</dbReference>
<keyword evidence="8 14" id="KW-1133">Transmembrane helix</keyword>
<feature type="transmembrane region" description="Helical" evidence="14">
    <location>
        <begin position="169"/>
        <end position="188"/>
    </location>
</feature>
<dbReference type="Pfam" id="PF22614">
    <property type="entry name" value="Slo-like_RCK"/>
    <property type="match status" value="2"/>
</dbReference>
<evidence type="ECO:0000259" key="16">
    <source>
        <dbReference type="Pfam" id="PF07885"/>
    </source>
</evidence>
<dbReference type="InterPro" id="IPR003148">
    <property type="entry name" value="RCK_N"/>
</dbReference>
<dbReference type="Pfam" id="PF03493">
    <property type="entry name" value="BK_channel_a"/>
    <property type="match status" value="1"/>
</dbReference>
<keyword evidence="9" id="KW-0406">Ion transport</keyword>
<dbReference type="PANTHER" id="PTHR10027">
    <property type="entry name" value="CALCIUM-ACTIVATED POTASSIUM CHANNEL ALPHA CHAIN"/>
    <property type="match status" value="1"/>
</dbReference>
<keyword evidence="6" id="KW-0851">Voltage-gated channel</keyword>
<evidence type="ECO:0000259" key="15">
    <source>
        <dbReference type="Pfam" id="PF03493"/>
    </source>
</evidence>
<protein>
    <submittedName>
        <fullName evidence="19">Uncharacterized protein</fullName>
    </submittedName>
</protein>
<keyword evidence="5" id="KW-0631">Potassium channel</keyword>
<dbReference type="InterPro" id="IPR003929">
    <property type="entry name" value="K_chnl_BK_asu"/>
</dbReference>
<feature type="transmembrane region" description="Helical" evidence="14">
    <location>
        <begin position="264"/>
        <end position="282"/>
    </location>
</feature>
<dbReference type="InterPro" id="IPR047871">
    <property type="entry name" value="K_chnl_Slo-like"/>
</dbReference>
<evidence type="ECO:0000256" key="9">
    <source>
        <dbReference type="ARBA" id="ARBA00023065"/>
    </source>
</evidence>
<evidence type="ECO:0000256" key="7">
    <source>
        <dbReference type="ARBA" id="ARBA00022958"/>
    </source>
</evidence>
<evidence type="ECO:0000259" key="17">
    <source>
        <dbReference type="Pfam" id="PF21014"/>
    </source>
</evidence>
<feature type="domain" description="Calcium-activated potassium channel BK alpha subunit" evidence="15">
    <location>
        <begin position="480"/>
        <end position="614"/>
    </location>
</feature>
<dbReference type="InterPro" id="IPR016024">
    <property type="entry name" value="ARM-type_fold"/>
</dbReference>
<comment type="caution">
    <text evidence="19">The sequence shown here is derived from an EMBL/GenBank/DDBJ whole genome shotgun (WGS) entry which is preliminary data.</text>
</comment>
<dbReference type="InterPro" id="IPR013099">
    <property type="entry name" value="K_chnl_dom"/>
</dbReference>
<keyword evidence="3" id="KW-0633">Potassium transport</keyword>
<dbReference type="Proteomes" id="UP001146120">
    <property type="component" value="Unassembled WGS sequence"/>
</dbReference>
<organism evidence="19 20">
    <name type="scientific">Lagenidium giganteum</name>
    <dbReference type="NCBI Taxonomy" id="4803"/>
    <lineage>
        <taxon>Eukaryota</taxon>
        <taxon>Sar</taxon>
        <taxon>Stramenopiles</taxon>
        <taxon>Oomycota</taxon>
        <taxon>Peronosporomycetes</taxon>
        <taxon>Pythiales</taxon>
        <taxon>Pythiaceae</taxon>
    </lineage>
</organism>
<reference evidence="19" key="1">
    <citation type="submission" date="2022-11" db="EMBL/GenBank/DDBJ databases">
        <authorList>
            <person name="Morgan W.R."/>
            <person name="Tartar A."/>
        </authorList>
    </citation>
    <scope>NUCLEOTIDE SEQUENCE</scope>
    <source>
        <strain evidence="19">ARSEF 373</strain>
    </source>
</reference>
<dbReference type="GO" id="GO:0005267">
    <property type="term" value="F:potassium channel activity"/>
    <property type="evidence" value="ECO:0007669"/>
    <property type="project" value="UniProtKB-KW"/>
</dbReference>
<dbReference type="Gene3D" id="1.10.287.70">
    <property type="match status" value="1"/>
</dbReference>
<keyword evidence="11" id="KW-0407">Ion channel</keyword>
<dbReference type="PANTHER" id="PTHR10027:SF10">
    <property type="entry name" value="SLOWPOKE 2, ISOFORM D"/>
    <property type="match status" value="1"/>
</dbReference>
<name>A0AAV2YNM5_9STRA</name>
<feature type="domain" description="Potassium channel" evidence="16">
    <location>
        <begin position="258"/>
        <end position="316"/>
    </location>
</feature>
<feature type="transmembrane region" description="Helical" evidence="14">
    <location>
        <begin position="200"/>
        <end position="224"/>
    </location>
</feature>
<evidence type="ECO:0000256" key="2">
    <source>
        <dbReference type="ARBA" id="ARBA00022448"/>
    </source>
</evidence>
<evidence type="ECO:0000256" key="5">
    <source>
        <dbReference type="ARBA" id="ARBA00022826"/>
    </source>
</evidence>
<keyword evidence="2" id="KW-0813">Transport</keyword>
<sequence length="2024" mass="224515">MPSFSPAANDTTTVRCVASWAHTQQQVLYMLATLLGLVCFASVWTVMSRRQRRRLADNQIGFSLRLRRWARTSRTAAIITRPVQLVTSFCIVAIIASRCSSYQVLSSTYHLITFLYLFCIADDVVRFLAARYKVLFCFAPLTLLELLCLVSHFQVGYGSVIRDDNGAPTRSWLDFSVMRVVFVLRSYLDMEKHIPRSTRGVMILRVGIKILLLICFGASVMFFLETLGEMPFFIDNGFAHLYSCSDTGDITHIKSANCTDETWSVMYSFYFTVVTLGTVGYGDNAPKTVLSRLLVILFIVMGVILFSMEIENLISVYKLKQIGNPPYKPKPESRHVLIMGNPSFSQLTAILRELFHEDHAAVTDSESGRLHAVVLGERHSKFTSSLVAKLEGDPLFAARVTYVAGNPTRTEDLERALARESEAAFVFPDKLSDDPANEDAMNIMRVLSIRRHCGPNYRCLVMVLRPESSRHVIAAGVDKDDVICEHIAKMGALSQSTTARGLSTMLANLGSSLSIDCNPEDPTNKNSSPSLTLFNTMRGTRNGIDVGDMQYPALNQTFLNAAPLSRSWKRQYYEGAAKEMYLVRLSREYAGLTFAKASRKIFKKTHGSIVLIAVEMTLSAAEDPDSPFVTDSRVLLNPGTSLIMEEWMQCYVIADDLQDVIEKICPEYHKDRPRPYSPDTTPSEILQPLAETFMMSPNNKNGNDATMGDEGFTNVTAYSQMATPVASSRRKMPTIKVARSERNQVTSEQVQLDQALESVAFHYHDDHGTMIGERQSIPGLANIESRSLRALATGNARELGPPPLEVLLHPQHVVVCSFLGEESLASLLWFVAPLRSPHARHHPPITILDASEPTRALLQLLSPYKDVYYVRGSPLVYADLQRAGAKAAACVIVLGKRAKSSVLKTFGAEDDIESSIVDAEAIFTTMLVELKMDFSKIFTITELSDESNSKFMGMSYHLKHHDHADMSGTLNVNKQAAEDMEPTLWDYILMNDTPVQKSERAIFGVPLFMSGRLLHPEFCENMLVQTYFNPTIHKIVRQLGGGPSCTGYVHMFSIPKALRGDDIDGLNFKYKDVFKYFAQSTYSGICLGLYRWSTQNMQNGTKLELPIVITTPDAYLEIAKRDRVYVLIGVHTLARAATRIQRFLQRRRFCIPQKQRPSARSVPRRSVSTPPPPPPQGSPSSWPTYSRSSIARYLEPRGSLTGEDTVVGKDRRSLIAKESSMSFKSYLSVASAAGAIAVVAVVMNAYLQGKCRSEQQLMNDLTKLIAAKDYTSKKMSELMKELGYFYVFPVFTRIPHTVLKDLSVLLGNLKDKKEDLRIAKLALCFLSRLIDQFELFHHNGQLQGSRRTQSFEISTTMASNLLKVLEVAELSHPSVPRQVTCVKLYAHLCRTFHKEDSLLLRLRPMIQKSPVWNVLAGDKKTKASVMGKKDYLAQVAVLGGAFHSVRFYVPIDEQASLLENLCQAAFLPNCSASRHAAATLLALFEHSRDLARQVVEVFESFVLKFCPPSLLVGDQLATHHLLRLAGQISRLPVATNDGSTSKQSSTKAMPPPAPAAPQDNLLDFSFDTGSSTAPSGPSPPPSPVARHQQRIQGLTISAALSNRLREWLLDVLCGPEMQTTPKSVLLVAVEEVVKDANAESCFMRTRGNVCVFEIVSGVLLKMFATKEPTNPKDKQAVAAAANTPSVENTNVVLLHRICRAAQFTAEALDGAVLQLTASAHQPQYLDRITDRIIEATAHANEFVARESLCALVWLLPRKQIASTTGGWEVLLQRLLELRVAPELRVMVAEAFYHRAVTNPSLHHESIDAEMLRKCLRVTLVWFQTWPCAWHAEMLVRIWQTALRKGRAAMGDDVFASIATVLDFQHASARDSTELVQQTTLEFLGRMGAGYAVATPAYFRSLVLRLTKAMLVESMVSRRLAVKALAQLRQEAQQQGKMDMVHHVTTLFQHLMQAAPEAATTAPTGDVLLATAVQSASTKELLGIQDLLAKALEPRAAPVAPLPMSGAAQTQFGVPAVASGLQDLF</sequence>
<feature type="domain" description="Ca2+-activated K+ channel Slowpoke-like C-terminal" evidence="17">
    <location>
        <begin position="1069"/>
        <end position="1128"/>
    </location>
</feature>
<evidence type="ECO:0000256" key="6">
    <source>
        <dbReference type="ARBA" id="ARBA00022882"/>
    </source>
</evidence>
<dbReference type="SUPFAM" id="SSF81324">
    <property type="entry name" value="Voltage-gated potassium channels"/>
    <property type="match status" value="1"/>
</dbReference>
<feature type="compositionally biased region" description="Polar residues" evidence="13">
    <location>
        <begin position="1536"/>
        <end position="1547"/>
    </location>
</feature>
<comment type="subcellular location">
    <subcellularLocation>
        <location evidence="1">Membrane</location>
        <topology evidence="1">Multi-pass membrane protein</topology>
    </subcellularLocation>
</comment>
<evidence type="ECO:0000256" key="1">
    <source>
        <dbReference type="ARBA" id="ARBA00004141"/>
    </source>
</evidence>
<feature type="compositionally biased region" description="Low complexity" evidence="13">
    <location>
        <begin position="1156"/>
        <end position="1168"/>
    </location>
</feature>
<dbReference type="Pfam" id="PF07885">
    <property type="entry name" value="Ion_trans_2"/>
    <property type="match status" value="1"/>
</dbReference>
<dbReference type="EMBL" id="DAKRPA010000227">
    <property type="protein sequence ID" value="DAZ94918.1"/>
    <property type="molecule type" value="Genomic_DNA"/>
</dbReference>
<evidence type="ECO:0000256" key="10">
    <source>
        <dbReference type="ARBA" id="ARBA00023136"/>
    </source>
</evidence>
<evidence type="ECO:0000256" key="4">
    <source>
        <dbReference type="ARBA" id="ARBA00022692"/>
    </source>
</evidence>
<dbReference type="InterPro" id="IPR048735">
    <property type="entry name" value="Slowpoke-like_C"/>
</dbReference>
<comment type="catalytic activity">
    <reaction evidence="12">
        <text>K(+)(in) = K(+)(out)</text>
        <dbReference type="Rhea" id="RHEA:29463"/>
        <dbReference type="ChEBI" id="CHEBI:29103"/>
    </reaction>
</comment>
<dbReference type="GO" id="GO:0034702">
    <property type="term" value="C:monoatomic ion channel complex"/>
    <property type="evidence" value="ECO:0007669"/>
    <property type="project" value="UniProtKB-KW"/>
</dbReference>
<evidence type="ECO:0000313" key="20">
    <source>
        <dbReference type="Proteomes" id="UP001146120"/>
    </source>
</evidence>
<feature type="transmembrane region" description="Helical" evidence="14">
    <location>
        <begin position="75"/>
        <end position="96"/>
    </location>
</feature>
<keyword evidence="7" id="KW-0630">Potassium</keyword>
<feature type="domain" description="RCK N-terminal" evidence="18">
    <location>
        <begin position="333"/>
        <end position="452"/>
    </location>
</feature>
<keyword evidence="4 14" id="KW-0812">Transmembrane</keyword>
<evidence type="ECO:0000256" key="8">
    <source>
        <dbReference type="ARBA" id="ARBA00022989"/>
    </source>
</evidence>
<feature type="region of interest" description="Disordered" evidence="13">
    <location>
        <begin position="1533"/>
        <end position="1589"/>
    </location>
</feature>
<evidence type="ECO:0000256" key="3">
    <source>
        <dbReference type="ARBA" id="ARBA00022538"/>
    </source>
</evidence>
<feature type="region of interest" description="Disordered" evidence="13">
    <location>
        <begin position="1154"/>
        <end position="1184"/>
    </location>
</feature>
<evidence type="ECO:0000313" key="19">
    <source>
        <dbReference type="EMBL" id="DAZ94918.1"/>
    </source>
</evidence>
<dbReference type="SUPFAM" id="SSF48371">
    <property type="entry name" value="ARM repeat"/>
    <property type="match status" value="1"/>
</dbReference>
<evidence type="ECO:0000256" key="14">
    <source>
        <dbReference type="SAM" id="Phobius"/>
    </source>
</evidence>
<evidence type="ECO:0000256" key="11">
    <source>
        <dbReference type="ARBA" id="ARBA00023303"/>
    </source>
</evidence>
<accession>A0AAV2YNM5</accession>
<proteinExistence type="predicted"/>
<evidence type="ECO:0000259" key="18">
    <source>
        <dbReference type="Pfam" id="PF22614"/>
    </source>
</evidence>
<gene>
    <name evidence="19" type="ORF">N0F65_003088</name>
</gene>
<feature type="transmembrane region" description="Helical" evidence="14">
    <location>
        <begin position="289"/>
        <end position="308"/>
    </location>
</feature>
<feature type="domain" description="RCK N-terminal" evidence="18">
    <location>
        <begin position="811"/>
        <end position="929"/>
    </location>
</feature>
<dbReference type="Gene3D" id="3.40.50.720">
    <property type="entry name" value="NAD(P)-binding Rossmann-like Domain"/>
    <property type="match status" value="2"/>
</dbReference>
<evidence type="ECO:0000256" key="12">
    <source>
        <dbReference type="ARBA" id="ARBA00034430"/>
    </source>
</evidence>
<keyword evidence="10 14" id="KW-0472">Membrane</keyword>
<evidence type="ECO:0000256" key="13">
    <source>
        <dbReference type="SAM" id="MobiDB-lite"/>
    </source>
</evidence>
<feature type="transmembrane region" description="Helical" evidence="14">
    <location>
        <begin position="108"/>
        <end position="128"/>
    </location>
</feature>